<dbReference type="GeneID" id="113401062"/>
<keyword evidence="2" id="KW-1185">Reference proteome</keyword>
<evidence type="ECO:0000313" key="2">
    <source>
        <dbReference type="Proteomes" id="UP001652626"/>
    </source>
</evidence>
<gene>
    <name evidence="3" type="primary">LOC113401062</name>
</gene>
<accession>A0ABM4AZD8</accession>
<reference evidence="3" key="2">
    <citation type="submission" date="2025-08" db="UniProtKB">
        <authorList>
            <consortium name="RefSeq"/>
        </authorList>
    </citation>
    <scope>IDENTIFICATION</scope>
    <source>
        <tissue evidence="3">Whole body</tissue>
    </source>
</reference>
<feature type="signal peptide" evidence="1">
    <location>
        <begin position="1"/>
        <end position="19"/>
    </location>
</feature>
<organism evidence="2 3">
    <name type="scientific">Vanessa tameamea</name>
    <name type="common">Kamehameha butterfly</name>
    <dbReference type="NCBI Taxonomy" id="334116"/>
    <lineage>
        <taxon>Eukaryota</taxon>
        <taxon>Metazoa</taxon>
        <taxon>Ecdysozoa</taxon>
        <taxon>Arthropoda</taxon>
        <taxon>Hexapoda</taxon>
        <taxon>Insecta</taxon>
        <taxon>Pterygota</taxon>
        <taxon>Neoptera</taxon>
        <taxon>Endopterygota</taxon>
        <taxon>Lepidoptera</taxon>
        <taxon>Glossata</taxon>
        <taxon>Ditrysia</taxon>
        <taxon>Papilionoidea</taxon>
        <taxon>Nymphalidae</taxon>
        <taxon>Nymphalinae</taxon>
        <taxon>Vanessa</taxon>
    </lineage>
</organism>
<dbReference type="Proteomes" id="UP001652626">
    <property type="component" value="Chromosome 2"/>
</dbReference>
<sequence length="203" mass="22337">MTKIILISVLLIQLTWCYAYPASQGVGVYSYQDTAGNSFPKLRNRLFTRRLRPSRLRIFGSDIESQRLALHAANKAFDITYNHAGYNPNFFRLPQFTGSPLFGPGRFRANMDNNAHQSAFASAVVAPGYRRQIAAIDPINPGLPNVDVTNRAAETDRSNPNFVSVSSSSYASSANIDGKVSGMRGSETVVNENGKVTKYEVHS</sequence>
<name>A0ABM4AZD8_VANTA</name>
<dbReference type="RefSeq" id="XP_064076663.1">
    <property type="nucleotide sequence ID" value="XM_064220593.1"/>
</dbReference>
<evidence type="ECO:0000256" key="1">
    <source>
        <dbReference type="SAM" id="SignalP"/>
    </source>
</evidence>
<keyword evidence="1" id="KW-0732">Signal</keyword>
<feature type="chain" id="PRO_5045198910" evidence="1">
    <location>
        <begin position="20"/>
        <end position="203"/>
    </location>
</feature>
<evidence type="ECO:0000313" key="3">
    <source>
        <dbReference type="RefSeq" id="XP_064076663.1"/>
    </source>
</evidence>
<proteinExistence type="predicted"/>
<reference evidence="2" key="1">
    <citation type="submission" date="2025-05" db="UniProtKB">
        <authorList>
            <consortium name="RefSeq"/>
        </authorList>
    </citation>
    <scope>NUCLEOTIDE SEQUENCE [LARGE SCALE GENOMIC DNA]</scope>
</reference>
<protein>
    <submittedName>
        <fullName evidence="3">Uncharacterized protein LOC113401062 isoform X2</fullName>
    </submittedName>
</protein>